<keyword evidence="1" id="KW-0812">Transmembrane</keyword>
<dbReference type="KEGG" id="tbg:TbgDal_XI940"/>
<dbReference type="GeneID" id="23867984"/>
<organism evidence="2 3">
    <name type="scientific">Trypanosoma brucei gambiense (strain MHOM/CI/86/DAL972)</name>
    <dbReference type="NCBI Taxonomy" id="679716"/>
    <lineage>
        <taxon>Eukaryota</taxon>
        <taxon>Discoba</taxon>
        <taxon>Euglenozoa</taxon>
        <taxon>Kinetoplastea</taxon>
        <taxon>Metakinetoplastina</taxon>
        <taxon>Trypanosomatida</taxon>
        <taxon>Trypanosomatidae</taxon>
        <taxon>Trypanosoma</taxon>
    </lineage>
</organism>
<protein>
    <submittedName>
        <fullName evidence="2">Uncharacterized protein</fullName>
    </submittedName>
</protein>
<gene>
    <name evidence="2" type="ORF">TbgDal_XI940</name>
</gene>
<keyword evidence="1" id="KW-1133">Transmembrane helix</keyword>
<name>D0A5M8_TRYB9</name>
<accession>D0A5M8</accession>
<dbReference type="RefSeq" id="XP_011779243.1">
    <property type="nucleotide sequence ID" value="XM_011780941.1"/>
</dbReference>
<dbReference type="Proteomes" id="UP000002316">
    <property type="component" value="Chromosome 11"/>
</dbReference>
<reference evidence="3" key="1">
    <citation type="journal article" date="2010" name="PLoS Negl. Trop. Dis.">
        <title>The genome sequence of Trypanosoma brucei gambiense, causative agent of chronic human african trypanosomiasis.</title>
        <authorList>
            <person name="Jackson A.P."/>
            <person name="Sanders M."/>
            <person name="Berry A."/>
            <person name="McQuillan J."/>
            <person name="Aslett M.A."/>
            <person name="Quail M.A."/>
            <person name="Chukualim B."/>
            <person name="Capewell P."/>
            <person name="MacLeod A."/>
            <person name="Melville S.E."/>
            <person name="Gibson W."/>
            <person name="Barry J.D."/>
            <person name="Berriman M."/>
            <person name="Hertz-Fowler C."/>
        </authorList>
    </citation>
    <scope>NUCLEOTIDE SEQUENCE [LARGE SCALE GENOMIC DNA]</scope>
    <source>
        <strain evidence="3">MHOM/CI/86/DAL972</strain>
    </source>
</reference>
<feature type="transmembrane region" description="Helical" evidence="1">
    <location>
        <begin position="27"/>
        <end position="54"/>
    </location>
</feature>
<proteinExistence type="predicted"/>
<evidence type="ECO:0000256" key="1">
    <source>
        <dbReference type="SAM" id="Phobius"/>
    </source>
</evidence>
<dbReference type="AlphaFoldDB" id="D0A5M8"/>
<evidence type="ECO:0000313" key="2">
    <source>
        <dbReference type="EMBL" id="CBH16979.1"/>
    </source>
</evidence>
<keyword evidence="1" id="KW-0472">Membrane</keyword>
<dbReference type="EMBL" id="FN554974">
    <property type="protein sequence ID" value="CBH16979.1"/>
    <property type="molecule type" value="Genomic_DNA"/>
</dbReference>
<sequence length="124" mass="14160">MYGPSYFSYGEVRYIRIYYVPPPEISLFVPTLITMIIITIIISYGHVCLFVFCGSGGCGKCASMHFSASFPEREDCLHHIFFSVLDLSATHTCPLLQLFSTSLRYALRNVEEPLFFCFLRSISF</sequence>
<evidence type="ECO:0000313" key="3">
    <source>
        <dbReference type="Proteomes" id="UP000002316"/>
    </source>
</evidence>